<evidence type="ECO:0000313" key="8">
    <source>
        <dbReference type="Proteomes" id="UP000261208"/>
    </source>
</evidence>
<dbReference type="RefSeq" id="WP_117494343.1">
    <property type="nucleotide sequence ID" value="NZ_AP031430.1"/>
</dbReference>
<evidence type="ECO:0000313" key="4">
    <source>
        <dbReference type="EMBL" id="RGK50575.1"/>
    </source>
</evidence>
<evidence type="ECO:0000313" key="6">
    <source>
        <dbReference type="Proteomes" id="UP000260664"/>
    </source>
</evidence>
<keyword evidence="1" id="KW-0472">Membrane</keyword>
<evidence type="ECO:0000313" key="7">
    <source>
        <dbReference type="Proteomes" id="UP000261055"/>
    </source>
</evidence>
<feature type="transmembrane region" description="Helical" evidence="1">
    <location>
        <begin position="143"/>
        <end position="161"/>
    </location>
</feature>
<protein>
    <recommendedName>
        <fullName evidence="2">Nucleoside transporter/FeoB GTPase Gate domain-containing protein</fullName>
    </recommendedName>
</protein>
<accession>A0A3E4MLJ3</accession>
<evidence type="ECO:0000313" key="3">
    <source>
        <dbReference type="EMBL" id="RGI86326.1"/>
    </source>
</evidence>
<keyword evidence="7" id="KW-1185">Reference proteome</keyword>
<dbReference type="Proteomes" id="UP000261055">
    <property type="component" value="Unassembled WGS sequence"/>
</dbReference>
<evidence type="ECO:0000259" key="2">
    <source>
        <dbReference type="Pfam" id="PF07670"/>
    </source>
</evidence>
<feature type="transmembrane region" description="Helical" evidence="1">
    <location>
        <begin position="6"/>
        <end position="25"/>
    </location>
</feature>
<dbReference type="Proteomes" id="UP000260664">
    <property type="component" value="Unassembled WGS sequence"/>
</dbReference>
<reference evidence="6 7" key="1">
    <citation type="submission" date="2018-08" db="EMBL/GenBank/DDBJ databases">
        <title>A genome reference for cultivated species of the human gut microbiota.</title>
        <authorList>
            <person name="Zou Y."/>
            <person name="Xue W."/>
            <person name="Luo G."/>
        </authorList>
    </citation>
    <scope>NUCLEOTIDE SEQUENCE [LARGE SCALE GENOMIC DNA]</scope>
    <source>
        <strain evidence="5 7">OM02-12</strain>
        <strain evidence="4 8">TF11-11</strain>
        <strain evidence="3 6">TM09-19AC</strain>
    </source>
</reference>
<evidence type="ECO:0000256" key="1">
    <source>
        <dbReference type="SAM" id="Phobius"/>
    </source>
</evidence>
<gene>
    <name evidence="5" type="ORF">DXB12_00425</name>
    <name evidence="4" type="ORF">DXD10_00215</name>
    <name evidence="3" type="ORF">DXD84_02630</name>
</gene>
<dbReference type="EMBL" id="QSOI01000002">
    <property type="protein sequence ID" value="RGI86326.1"/>
    <property type="molecule type" value="Genomic_DNA"/>
</dbReference>
<keyword evidence="1" id="KW-0812">Transmembrane</keyword>
<evidence type="ECO:0000313" key="5">
    <source>
        <dbReference type="EMBL" id="RGO54796.1"/>
    </source>
</evidence>
<name>A0A3E4MLJ3_9FIRM</name>
<dbReference type="EMBL" id="QSQQ01000001">
    <property type="protein sequence ID" value="RGK50575.1"/>
    <property type="molecule type" value="Genomic_DNA"/>
</dbReference>
<feature type="transmembrane region" description="Helical" evidence="1">
    <location>
        <begin position="259"/>
        <end position="277"/>
    </location>
</feature>
<feature type="transmembrane region" description="Helical" evidence="1">
    <location>
        <begin position="199"/>
        <end position="217"/>
    </location>
</feature>
<feature type="transmembrane region" description="Helical" evidence="1">
    <location>
        <begin position="73"/>
        <end position="94"/>
    </location>
</feature>
<feature type="transmembrane region" description="Helical" evidence="1">
    <location>
        <begin position="32"/>
        <end position="53"/>
    </location>
</feature>
<dbReference type="EMBL" id="QSVQ01000001">
    <property type="protein sequence ID" value="RGO54796.1"/>
    <property type="molecule type" value="Genomic_DNA"/>
</dbReference>
<feature type="domain" description="Nucleoside transporter/FeoB GTPase Gate" evidence="2">
    <location>
        <begin position="36"/>
        <end position="131"/>
    </location>
</feature>
<dbReference type="Proteomes" id="UP000261208">
    <property type="component" value="Unassembled WGS sequence"/>
</dbReference>
<proteinExistence type="predicted"/>
<comment type="caution">
    <text evidence="4">The sequence shown here is derived from an EMBL/GenBank/DDBJ whole genome shotgun (WGS) entry which is preliminary data.</text>
</comment>
<organism evidence="4 8">
    <name type="scientific">Dorea formicigenerans</name>
    <dbReference type="NCBI Taxonomy" id="39486"/>
    <lineage>
        <taxon>Bacteria</taxon>
        <taxon>Bacillati</taxon>
        <taxon>Bacillota</taxon>
        <taxon>Clostridia</taxon>
        <taxon>Lachnospirales</taxon>
        <taxon>Lachnospiraceae</taxon>
        <taxon>Dorea</taxon>
    </lineage>
</organism>
<dbReference type="AlphaFoldDB" id="A0A3E4MLJ3"/>
<feature type="transmembrane region" description="Helical" evidence="1">
    <location>
        <begin position="298"/>
        <end position="314"/>
    </location>
</feature>
<feature type="transmembrane region" description="Helical" evidence="1">
    <location>
        <begin position="115"/>
        <end position="137"/>
    </location>
</feature>
<dbReference type="Pfam" id="PF07670">
    <property type="entry name" value="Gate"/>
    <property type="match status" value="1"/>
</dbReference>
<dbReference type="InterPro" id="IPR011642">
    <property type="entry name" value="Gate_dom"/>
</dbReference>
<keyword evidence="1" id="KW-1133">Transmembrane helix</keyword>
<sequence length="315" mass="35029">MKNHFFQFFLILCFFVMLSFPSEVFEGAKSGLLLWFLTVLPTLFPFLLISRLLLDSCACSLLNKLLAPVISRLFGISAQGSFAFIVGFLCGYPMGAKITADLFHARQISKAEASYLLSFCNNTSPAFLIHYIVLGYFQNPRLIFPSVLILYGTPILLTFFFRIKKHFASSNTTDITSPFTISKIPSCSLDFCLMDSSEAIVKIGGYIILFSVILNLLQKLPISHPFYQLFLLPSLELTNGCALLNKTITAQTIPLSFPIYYSLCMGHTAFGGWCALFQTGSMINGSGLSLNSYARKKLVTALVTSLFAYLYIHST</sequence>